<accession>A0A8E2JBH8</accession>
<sequence>MVQFLAPDNTFFFPPTSIPTLRHLPLPAPSPPNTVRYTTLIVHTRSFTKYLVPDNAFFLHIFASKYTPYEEAGRVVSNGTDRTKLFSHLQFHLLSLRASPRYKDLLFFFFFYLQPQGPGTTALEPKCAAKLDLLTIHTTHSAYSHSSQVPPRDKILSFQLKPKDLRANAPDPKETRASQPSYNHLAAPTSHSPRDNSFAFLFIQLQPQAPKSHSPGTGAL</sequence>
<dbReference type="Proteomes" id="UP000250266">
    <property type="component" value="Unassembled WGS sequence"/>
</dbReference>
<protein>
    <submittedName>
        <fullName evidence="2">Uncharacterized protein</fullName>
    </submittedName>
</protein>
<dbReference type="EMBL" id="KV745211">
    <property type="protein sequence ID" value="OCK76439.1"/>
    <property type="molecule type" value="Genomic_DNA"/>
</dbReference>
<dbReference type="AlphaFoldDB" id="A0A8E2JBH8"/>
<proteinExistence type="predicted"/>
<evidence type="ECO:0000313" key="3">
    <source>
        <dbReference type="Proteomes" id="UP000250266"/>
    </source>
</evidence>
<keyword evidence="3" id="KW-1185">Reference proteome</keyword>
<organism evidence="2 3">
    <name type="scientific">Lepidopterella palustris CBS 459.81</name>
    <dbReference type="NCBI Taxonomy" id="1314670"/>
    <lineage>
        <taxon>Eukaryota</taxon>
        <taxon>Fungi</taxon>
        <taxon>Dikarya</taxon>
        <taxon>Ascomycota</taxon>
        <taxon>Pezizomycotina</taxon>
        <taxon>Dothideomycetes</taxon>
        <taxon>Pleosporomycetidae</taxon>
        <taxon>Mytilinidiales</taxon>
        <taxon>Argynnaceae</taxon>
        <taxon>Lepidopterella</taxon>
    </lineage>
</organism>
<reference evidence="2 3" key="1">
    <citation type="journal article" date="2016" name="Nat. Commun.">
        <title>Ectomycorrhizal ecology is imprinted in the genome of the dominant symbiotic fungus Cenococcum geophilum.</title>
        <authorList>
            <consortium name="DOE Joint Genome Institute"/>
            <person name="Peter M."/>
            <person name="Kohler A."/>
            <person name="Ohm R.A."/>
            <person name="Kuo A."/>
            <person name="Krutzmann J."/>
            <person name="Morin E."/>
            <person name="Arend M."/>
            <person name="Barry K.W."/>
            <person name="Binder M."/>
            <person name="Choi C."/>
            <person name="Clum A."/>
            <person name="Copeland A."/>
            <person name="Grisel N."/>
            <person name="Haridas S."/>
            <person name="Kipfer T."/>
            <person name="LaButti K."/>
            <person name="Lindquist E."/>
            <person name="Lipzen A."/>
            <person name="Maire R."/>
            <person name="Meier B."/>
            <person name="Mihaltcheva S."/>
            <person name="Molinier V."/>
            <person name="Murat C."/>
            <person name="Poggeler S."/>
            <person name="Quandt C.A."/>
            <person name="Sperisen C."/>
            <person name="Tritt A."/>
            <person name="Tisserant E."/>
            <person name="Crous P.W."/>
            <person name="Henrissat B."/>
            <person name="Nehls U."/>
            <person name="Egli S."/>
            <person name="Spatafora J.W."/>
            <person name="Grigoriev I.V."/>
            <person name="Martin F.M."/>
        </authorList>
    </citation>
    <scope>NUCLEOTIDE SEQUENCE [LARGE SCALE GENOMIC DNA]</scope>
    <source>
        <strain evidence="2 3">CBS 459.81</strain>
    </source>
</reference>
<name>A0A8E2JBH8_9PEZI</name>
<gene>
    <name evidence="2" type="ORF">K432DRAFT_146535</name>
</gene>
<evidence type="ECO:0000256" key="1">
    <source>
        <dbReference type="SAM" id="MobiDB-lite"/>
    </source>
</evidence>
<feature type="compositionally biased region" description="Basic and acidic residues" evidence="1">
    <location>
        <begin position="165"/>
        <end position="176"/>
    </location>
</feature>
<feature type="region of interest" description="Disordered" evidence="1">
    <location>
        <begin position="165"/>
        <end position="191"/>
    </location>
</feature>
<evidence type="ECO:0000313" key="2">
    <source>
        <dbReference type="EMBL" id="OCK76439.1"/>
    </source>
</evidence>